<accession>A0ABW4HWA9</accession>
<organism evidence="3 4">
    <name type="scientific">Oceanobacillus luteolus</name>
    <dbReference type="NCBI Taxonomy" id="1274358"/>
    <lineage>
        <taxon>Bacteria</taxon>
        <taxon>Bacillati</taxon>
        <taxon>Bacillota</taxon>
        <taxon>Bacilli</taxon>
        <taxon>Bacillales</taxon>
        <taxon>Bacillaceae</taxon>
        <taxon>Oceanobacillus</taxon>
    </lineage>
</organism>
<evidence type="ECO:0000313" key="3">
    <source>
        <dbReference type="EMBL" id="MFD1609913.1"/>
    </source>
</evidence>
<feature type="transmembrane region" description="Helical" evidence="2">
    <location>
        <begin position="28"/>
        <end position="47"/>
    </location>
</feature>
<evidence type="ECO:0000313" key="4">
    <source>
        <dbReference type="Proteomes" id="UP001597221"/>
    </source>
</evidence>
<gene>
    <name evidence="3" type="ORF">ACFSBH_20030</name>
</gene>
<feature type="compositionally biased region" description="Polar residues" evidence="1">
    <location>
        <begin position="12"/>
        <end position="22"/>
    </location>
</feature>
<reference evidence="4" key="1">
    <citation type="journal article" date="2019" name="Int. J. Syst. Evol. Microbiol.">
        <title>The Global Catalogue of Microorganisms (GCM) 10K type strain sequencing project: providing services to taxonomists for standard genome sequencing and annotation.</title>
        <authorList>
            <consortium name="The Broad Institute Genomics Platform"/>
            <consortium name="The Broad Institute Genome Sequencing Center for Infectious Disease"/>
            <person name="Wu L."/>
            <person name="Ma J."/>
        </authorList>
    </citation>
    <scope>NUCLEOTIDE SEQUENCE [LARGE SCALE GENOMIC DNA]</scope>
    <source>
        <strain evidence="4">CGMCC 1.12376</strain>
    </source>
</reference>
<dbReference type="InterPro" id="IPR019546">
    <property type="entry name" value="TAT_signal_bac_arc"/>
</dbReference>
<keyword evidence="2" id="KW-0472">Membrane</keyword>
<name>A0ABW4HWA9_9BACI</name>
<dbReference type="EMBL" id="JBHUDE010000165">
    <property type="protein sequence ID" value="MFD1609913.1"/>
    <property type="molecule type" value="Genomic_DNA"/>
</dbReference>
<proteinExistence type="predicted"/>
<dbReference type="NCBIfam" id="TIGR01409">
    <property type="entry name" value="TAT_signal_seq"/>
    <property type="match status" value="1"/>
</dbReference>
<dbReference type="Pfam" id="PF13618">
    <property type="entry name" value="Gluconate_2-dh3"/>
    <property type="match status" value="1"/>
</dbReference>
<feature type="compositionally biased region" description="Basic and acidic residues" evidence="1">
    <location>
        <begin position="1"/>
        <end position="11"/>
    </location>
</feature>
<evidence type="ECO:0000256" key="1">
    <source>
        <dbReference type="SAM" id="MobiDB-lite"/>
    </source>
</evidence>
<feature type="region of interest" description="Disordered" evidence="1">
    <location>
        <begin position="1"/>
        <end position="22"/>
    </location>
</feature>
<dbReference type="InterPro" id="IPR006311">
    <property type="entry name" value="TAT_signal"/>
</dbReference>
<evidence type="ECO:0000256" key="2">
    <source>
        <dbReference type="SAM" id="Phobius"/>
    </source>
</evidence>
<dbReference type="InterPro" id="IPR027056">
    <property type="entry name" value="Gluconate_2DH_su3"/>
</dbReference>
<dbReference type="Proteomes" id="UP001597221">
    <property type="component" value="Unassembled WGS sequence"/>
</dbReference>
<keyword evidence="4" id="KW-1185">Reference proteome</keyword>
<sequence>MEKKEDQKLETTETTNNSRRQFLKSSGIAVGGIAVGSALGGILGMYGKEEEAPAATPAESQPAQQHDHALQYFTNRADFEKLGQATERIFPEDENGPGAIALGVPYYIDHQLAGKWGINAKEYRQGPFFEGVPEQGYQSQLKHHQVFDLGLEALDKYSQEKFDALFVALDGEQQDEVLTAFENDEVKIPGLRSSLFFELLRKTTIEGVYADPLYGGNKGMAGWKMKEYPGVQMSYADKVEETEFLKIEPKSLHDTHN</sequence>
<comment type="caution">
    <text evidence="3">The sequence shown here is derived from an EMBL/GenBank/DDBJ whole genome shotgun (WGS) entry which is preliminary data.</text>
</comment>
<keyword evidence="2" id="KW-1133">Transmembrane helix</keyword>
<protein>
    <submittedName>
        <fullName evidence="3">Gluconate 2-dehydrogenase subunit 3 family protein</fullName>
    </submittedName>
</protein>
<keyword evidence="2" id="KW-0812">Transmembrane</keyword>
<dbReference type="RefSeq" id="WP_251514412.1">
    <property type="nucleotide sequence ID" value="NZ_JAMBON010000017.1"/>
</dbReference>
<dbReference type="PROSITE" id="PS51318">
    <property type="entry name" value="TAT"/>
    <property type="match status" value="1"/>
</dbReference>